<keyword evidence="1" id="KW-0812">Transmembrane</keyword>
<evidence type="ECO:0000313" key="2">
    <source>
        <dbReference type="EMBL" id="QGZ33935.1"/>
    </source>
</evidence>
<reference evidence="2 3" key="1">
    <citation type="submission" date="2019-12" db="EMBL/GenBank/DDBJ databases">
        <title>The genome of Stappia indica PHM037.</title>
        <authorList>
            <person name="Kacar D."/>
            <person name="Galan B."/>
            <person name="Canedo L."/>
            <person name="Rodriguez P."/>
            <person name="de la Calle F."/>
            <person name="Garcia J.L."/>
        </authorList>
    </citation>
    <scope>NUCLEOTIDE SEQUENCE [LARGE SCALE GENOMIC DNA]</scope>
    <source>
        <strain evidence="2 3">PHM037</strain>
    </source>
</reference>
<accession>A0A857C509</accession>
<sequence>MALTAFARFDPAEQARRLRLHLSLCPEGQRLTLDMSKAYCQGLIDVLERDQRAVDLGKAAGAALQEAEAMRRAALAMMPLRKAQERQAKNAHVFWMIYGMFVVGPAQSLFALVCGWLS</sequence>
<name>A0A857C509_9HYPH</name>
<feature type="transmembrane region" description="Helical" evidence="1">
    <location>
        <begin position="95"/>
        <end position="117"/>
    </location>
</feature>
<dbReference type="KEGG" id="siw:GH266_05065"/>
<gene>
    <name evidence="2" type="ORF">GH266_05065</name>
</gene>
<protein>
    <submittedName>
        <fullName evidence="2">Uncharacterized protein</fullName>
    </submittedName>
</protein>
<dbReference type="RefSeq" id="WP_158192925.1">
    <property type="nucleotide sequence ID" value="NZ_CP046908.1"/>
</dbReference>
<organism evidence="2 3">
    <name type="scientific">Stappia indica</name>
    <dbReference type="NCBI Taxonomy" id="538381"/>
    <lineage>
        <taxon>Bacteria</taxon>
        <taxon>Pseudomonadati</taxon>
        <taxon>Pseudomonadota</taxon>
        <taxon>Alphaproteobacteria</taxon>
        <taxon>Hyphomicrobiales</taxon>
        <taxon>Stappiaceae</taxon>
        <taxon>Stappia</taxon>
    </lineage>
</organism>
<evidence type="ECO:0000256" key="1">
    <source>
        <dbReference type="SAM" id="Phobius"/>
    </source>
</evidence>
<dbReference type="AlphaFoldDB" id="A0A857C509"/>
<evidence type="ECO:0000313" key="3">
    <source>
        <dbReference type="Proteomes" id="UP000435648"/>
    </source>
</evidence>
<dbReference type="Proteomes" id="UP000435648">
    <property type="component" value="Chromosome"/>
</dbReference>
<keyword evidence="1" id="KW-0472">Membrane</keyword>
<dbReference type="EMBL" id="CP046908">
    <property type="protein sequence ID" value="QGZ33935.1"/>
    <property type="molecule type" value="Genomic_DNA"/>
</dbReference>
<keyword evidence="1" id="KW-1133">Transmembrane helix</keyword>
<proteinExistence type="predicted"/>